<gene>
    <name evidence="1" type="ORF">A1O3_04125</name>
</gene>
<dbReference type="HOGENOM" id="CLU_396368_0_0_1"/>
<protein>
    <submittedName>
        <fullName evidence="1">Uncharacterized protein</fullName>
    </submittedName>
</protein>
<proteinExistence type="predicted"/>
<name>W9YD28_9EURO</name>
<dbReference type="Proteomes" id="UP000019478">
    <property type="component" value="Unassembled WGS sequence"/>
</dbReference>
<sequence>MSSDTGSELSDEDGMIDQDSLWRDENEDELVRRRTQNLGLTKNYCRSWCRADAFREFYQNWRDALVSTFNLDPRAFKPVLKETPGRIAITVHSDVQAGDRMASNKLLGYILFTKKTGVLEMTNFKARLVPSMLNLGGTDKGDNDNLAGCHGEGFKLAALVMCRNGHSVGYTTNSQYWKFRFQGTGPSPTLRCQMSPAKPESVARKRADYMQKERSSSFRRGFTSNLWQDVRVRIGTAKGEEGRQISLPEFRAWLEVVLEIDSPNAAQIVQTGHGDLIVDERFSGRIYLKGLRVSGHSLDGRNYEFGYNYIRGEINRDRDLLTSRNEEALMLARIWEEAIDEKGDAFADRYISLFQDKEKAPDICLADDFAFRHTVRTMWARLRSLHPDTFFYSESKSQESNMTTDCDIITKDFKKTPMMLNKGFWKLLAKHALVRSPYKERAHRFSASTPIPVPGDIFAVNVARGLQGSFQLNPKLQNIRIEFVQAGETEIDLMYTANENRLRIHEKWLDFERVHATSECEYYQLTHDHSVERPVFICDHVVLDLLEIALEEIRGPLGMSQGECVALRSKADKRVRQMPRLVNISASDAGDELCVSWVDSENTVLSEMFNADIMYQVELHSMTTCSEKCRDIVDRQGKDPFDMPIQCAKMTLMQVRYQMAAKSVPVRARECPGQCPEQASATSCARSLTSQWCRE</sequence>
<organism evidence="1 2">
    <name type="scientific">Capronia epimyces CBS 606.96</name>
    <dbReference type="NCBI Taxonomy" id="1182542"/>
    <lineage>
        <taxon>Eukaryota</taxon>
        <taxon>Fungi</taxon>
        <taxon>Dikarya</taxon>
        <taxon>Ascomycota</taxon>
        <taxon>Pezizomycotina</taxon>
        <taxon>Eurotiomycetes</taxon>
        <taxon>Chaetothyriomycetidae</taxon>
        <taxon>Chaetothyriales</taxon>
        <taxon>Herpotrichiellaceae</taxon>
        <taxon>Capronia</taxon>
    </lineage>
</organism>
<evidence type="ECO:0000313" key="2">
    <source>
        <dbReference type="Proteomes" id="UP000019478"/>
    </source>
</evidence>
<dbReference type="GeneID" id="19168245"/>
<reference evidence="1 2" key="1">
    <citation type="submission" date="2013-03" db="EMBL/GenBank/DDBJ databases">
        <title>The Genome Sequence of Capronia epimyces CBS 606.96.</title>
        <authorList>
            <consortium name="The Broad Institute Genomics Platform"/>
            <person name="Cuomo C."/>
            <person name="de Hoog S."/>
            <person name="Gorbushina A."/>
            <person name="Walker B."/>
            <person name="Young S.K."/>
            <person name="Zeng Q."/>
            <person name="Gargeya S."/>
            <person name="Fitzgerald M."/>
            <person name="Haas B."/>
            <person name="Abouelleil A."/>
            <person name="Allen A.W."/>
            <person name="Alvarado L."/>
            <person name="Arachchi H.M."/>
            <person name="Berlin A.M."/>
            <person name="Chapman S.B."/>
            <person name="Gainer-Dewar J."/>
            <person name="Goldberg J."/>
            <person name="Griggs A."/>
            <person name="Gujja S."/>
            <person name="Hansen M."/>
            <person name="Howarth C."/>
            <person name="Imamovic A."/>
            <person name="Ireland A."/>
            <person name="Larimer J."/>
            <person name="McCowan C."/>
            <person name="Murphy C."/>
            <person name="Pearson M."/>
            <person name="Poon T.W."/>
            <person name="Priest M."/>
            <person name="Roberts A."/>
            <person name="Saif S."/>
            <person name="Shea T."/>
            <person name="Sisk P."/>
            <person name="Sykes S."/>
            <person name="Wortman J."/>
            <person name="Nusbaum C."/>
            <person name="Birren B."/>
        </authorList>
    </citation>
    <scope>NUCLEOTIDE SEQUENCE [LARGE SCALE GENOMIC DNA]</scope>
    <source>
        <strain evidence="1 2">CBS 606.96</strain>
    </source>
</reference>
<dbReference type="eggNOG" id="ENOG502SKW0">
    <property type="taxonomic scope" value="Eukaryota"/>
</dbReference>
<keyword evidence="2" id="KW-1185">Reference proteome</keyword>
<dbReference type="EMBL" id="AMGY01000003">
    <property type="protein sequence ID" value="EXJ87166.1"/>
    <property type="molecule type" value="Genomic_DNA"/>
</dbReference>
<comment type="caution">
    <text evidence="1">The sequence shown here is derived from an EMBL/GenBank/DDBJ whole genome shotgun (WGS) entry which is preliminary data.</text>
</comment>
<evidence type="ECO:0000313" key="1">
    <source>
        <dbReference type="EMBL" id="EXJ87166.1"/>
    </source>
</evidence>
<dbReference type="RefSeq" id="XP_007732445.1">
    <property type="nucleotide sequence ID" value="XM_007734255.1"/>
</dbReference>
<accession>W9YD28</accession>
<dbReference type="AlphaFoldDB" id="W9YD28"/>
<dbReference type="OrthoDB" id="5376140at2759"/>